<feature type="compositionally biased region" description="Pro residues" evidence="1">
    <location>
        <begin position="864"/>
        <end position="876"/>
    </location>
</feature>
<feature type="compositionally biased region" description="Polar residues" evidence="1">
    <location>
        <begin position="701"/>
        <end position="725"/>
    </location>
</feature>
<feature type="compositionally biased region" description="Basic residues" evidence="1">
    <location>
        <begin position="67"/>
        <end position="77"/>
    </location>
</feature>
<feature type="compositionally biased region" description="Pro residues" evidence="1">
    <location>
        <begin position="885"/>
        <end position="897"/>
    </location>
</feature>
<dbReference type="PANTHER" id="PTHR24216">
    <property type="entry name" value="PAXILLIN-RELATED"/>
    <property type="match status" value="1"/>
</dbReference>
<feature type="compositionally biased region" description="Basic and acidic residues" evidence="1">
    <location>
        <begin position="778"/>
        <end position="808"/>
    </location>
</feature>
<keyword evidence="3" id="KW-1185">Reference proteome</keyword>
<gene>
    <name evidence="2" type="ORF">BS47DRAFT_1400687</name>
</gene>
<comment type="caution">
    <text evidence="2">The sequence shown here is derived from an EMBL/GenBank/DDBJ whole genome shotgun (WGS) entry which is preliminary data.</text>
</comment>
<organism evidence="2 3">
    <name type="scientific">Hydnum rufescens UP504</name>
    <dbReference type="NCBI Taxonomy" id="1448309"/>
    <lineage>
        <taxon>Eukaryota</taxon>
        <taxon>Fungi</taxon>
        <taxon>Dikarya</taxon>
        <taxon>Basidiomycota</taxon>
        <taxon>Agaricomycotina</taxon>
        <taxon>Agaricomycetes</taxon>
        <taxon>Cantharellales</taxon>
        <taxon>Hydnaceae</taxon>
        <taxon>Hydnum</taxon>
    </lineage>
</organism>
<name>A0A9P6AG48_9AGAM</name>
<reference evidence="2" key="1">
    <citation type="journal article" date="2020" name="Nat. Commun.">
        <title>Large-scale genome sequencing of mycorrhizal fungi provides insights into the early evolution of symbiotic traits.</title>
        <authorList>
            <person name="Miyauchi S."/>
            <person name="Kiss E."/>
            <person name="Kuo A."/>
            <person name="Drula E."/>
            <person name="Kohler A."/>
            <person name="Sanchez-Garcia M."/>
            <person name="Morin E."/>
            <person name="Andreopoulos B."/>
            <person name="Barry K.W."/>
            <person name="Bonito G."/>
            <person name="Buee M."/>
            <person name="Carver A."/>
            <person name="Chen C."/>
            <person name="Cichocki N."/>
            <person name="Clum A."/>
            <person name="Culley D."/>
            <person name="Crous P.W."/>
            <person name="Fauchery L."/>
            <person name="Girlanda M."/>
            <person name="Hayes R.D."/>
            <person name="Keri Z."/>
            <person name="LaButti K."/>
            <person name="Lipzen A."/>
            <person name="Lombard V."/>
            <person name="Magnuson J."/>
            <person name="Maillard F."/>
            <person name="Murat C."/>
            <person name="Nolan M."/>
            <person name="Ohm R.A."/>
            <person name="Pangilinan J."/>
            <person name="Pereira M.F."/>
            <person name="Perotto S."/>
            <person name="Peter M."/>
            <person name="Pfister S."/>
            <person name="Riley R."/>
            <person name="Sitrit Y."/>
            <person name="Stielow J.B."/>
            <person name="Szollosi G."/>
            <person name="Zifcakova L."/>
            <person name="Stursova M."/>
            <person name="Spatafora J.W."/>
            <person name="Tedersoo L."/>
            <person name="Vaario L.M."/>
            <person name="Yamada A."/>
            <person name="Yan M."/>
            <person name="Wang P."/>
            <person name="Xu J."/>
            <person name="Bruns T."/>
            <person name="Baldrian P."/>
            <person name="Vilgalys R."/>
            <person name="Dunand C."/>
            <person name="Henrissat B."/>
            <person name="Grigoriev I.V."/>
            <person name="Hibbett D."/>
            <person name="Nagy L.G."/>
            <person name="Martin F.M."/>
        </authorList>
    </citation>
    <scope>NUCLEOTIDE SEQUENCE</scope>
    <source>
        <strain evidence="2">UP504</strain>
    </source>
</reference>
<accession>A0A9P6AG48</accession>
<dbReference type="Proteomes" id="UP000886523">
    <property type="component" value="Unassembled WGS sequence"/>
</dbReference>
<evidence type="ECO:0000256" key="1">
    <source>
        <dbReference type="SAM" id="MobiDB-lite"/>
    </source>
</evidence>
<feature type="region of interest" description="Disordered" evidence="1">
    <location>
        <begin position="701"/>
        <end position="995"/>
    </location>
</feature>
<feature type="region of interest" description="Disordered" evidence="1">
    <location>
        <begin position="557"/>
        <end position="576"/>
    </location>
</feature>
<feature type="compositionally biased region" description="Low complexity" evidence="1">
    <location>
        <begin position="78"/>
        <end position="104"/>
    </location>
</feature>
<evidence type="ECO:0000313" key="2">
    <source>
        <dbReference type="EMBL" id="KAF9505129.1"/>
    </source>
</evidence>
<dbReference type="PANTHER" id="PTHR24216:SF65">
    <property type="entry name" value="PAXILLIN-LIKE PROTEIN 1"/>
    <property type="match status" value="1"/>
</dbReference>
<proteinExistence type="predicted"/>
<dbReference type="EMBL" id="MU129172">
    <property type="protein sequence ID" value="KAF9505129.1"/>
    <property type="molecule type" value="Genomic_DNA"/>
</dbReference>
<feature type="compositionally biased region" description="Low complexity" evidence="1">
    <location>
        <begin position="927"/>
        <end position="995"/>
    </location>
</feature>
<evidence type="ECO:0000313" key="3">
    <source>
        <dbReference type="Proteomes" id="UP000886523"/>
    </source>
</evidence>
<sequence length="1411" mass="156738">MVTRSLGKWRSRTAGAQAYNPDFSGSHSHARGIWIGRSATSSILKPAIRDRPLHPLPPSYFTTPHAPPRKMKSKTKKSTASMDSSIPSTVGASSSSIVPSASSSRGTKKFLSFKKKSEVSLPAPPPNPIELNDDGQPSQWRFGESLGPALPLSSANVLKAFSSMGKRYYHHFKEVQSSLRGDHPSSSKHFVCIQDWVLEYNNTVHDSDLSAQLTSLLASDPGPVNVDDLSGLLFPGLPEFNPKYQESLYRCWDSDVFNTIRLTRSWLPSRSPTWSYGDILCVRRMYNHASPHFPYLLEHQYPARQPMKKSTYHLDWYFDNVWLRNIRNLIVDAFELHQLWFGAAEFFNLRLDDIPTSSSICGASDVIDSLIQSGRDGALPTPSSFSKFHMPLEIIKLEDAEAQLRALPRFGVDHALVGAFFSMAEVDFPFEELERHGVPLQGIRILDGKDVRPLNPCPPATALEYQAIVKEITEHDTGDARGEFLEIWRMRPVAEVKRPSPWIIKFPIGQGDESQQSRALYNDLFESCLRDVDSHMAGALARVLGPGTITLRDTVPLPRAASLSPPRDPTPQPTLPTGSMDLNLVDAVMPDFNADPSSSDEEGSIDDWNPRLQRRKARIAAAAQADPLWDAVQKDLPVAARDRASAEYSRIVPMIQVAQNKRRVWRTPLEEYLLAEWTEWHRRAPPTPCIELPQPEDSCVASSSRVTVGPSYTQQRSTRSCSPTVVGQHGRGRYDRPRSHSPRRFRPRSHSPRHFRPRPRSSPRFRRRSRSLRRRRSPSHDRRRSPSHDRRRPPSRDRRRPLSRDRHPPSSSRRHSCSPGSNLAGSRGHPVSRMPEPSGSWHAQHSRSASHGPTKVVDSFEAPQTPPGRPSAPPVIPGDSFEALQPPPDRPSAPPVVPSDSFEAPQTPPGRPSALSTFPGGAIPETADPAATNPAAADPAAANPAAANPAVADPAVADPAAANPAGADPAAADPAATDPAAADPAAADSAAADPATTEPIATDLAVVNPVGVDPAVIDPAVVDQAVVDQAVVDPVVPLATWFRIELSGVTEDVDIPRLFELFQATGLIGVRVQKNKMAKGAARNKKKVLLSFKSEQRRDAVLSLLRNSPEHRPWPFNEANTVHVDRQEALDSFRYVLCPEYVQMCYLHQQSPVDLTEMMENAPPYRDLGDLRRFHPFPLPVAATSIKTFLQYSLLELNRYPPIAFPYRPPGGGRCRRASLWSALASIKWLTFIRDQVERRQLQAIPSFQTSSNAYLGLRWPAAPTALVPKVPTGWNDFCSQMQCRGETSINWPQSDSDEWQQHNIDDDADCNWEDDETDANCADAPKLPREAAFNDACRRWADKSNRPLHQSNVWQISARLTLRQSPIRSMVSQAELTDGVYLKKRNHSMRDSQALENWLDELRTVAQSSR</sequence>
<protein>
    <submittedName>
        <fullName evidence="2">Uncharacterized protein</fullName>
    </submittedName>
</protein>
<feature type="compositionally biased region" description="Polar residues" evidence="1">
    <location>
        <begin position="841"/>
        <end position="851"/>
    </location>
</feature>
<feature type="region of interest" description="Disordered" evidence="1">
    <location>
        <begin position="48"/>
        <end position="104"/>
    </location>
</feature>
<feature type="compositionally biased region" description="Basic residues" evidence="1">
    <location>
        <begin position="739"/>
        <end position="777"/>
    </location>
</feature>